<feature type="transmembrane region" description="Helical" evidence="9">
    <location>
        <begin position="243"/>
        <end position="261"/>
    </location>
</feature>
<evidence type="ECO:0000256" key="7">
    <source>
        <dbReference type="ARBA" id="ARBA00023315"/>
    </source>
</evidence>
<evidence type="ECO:0000256" key="3">
    <source>
        <dbReference type="ARBA" id="ARBA00022679"/>
    </source>
</evidence>
<feature type="transmembrane region" description="Helical" evidence="9">
    <location>
        <begin position="181"/>
        <end position="200"/>
    </location>
</feature>
<feature type="transmembrane region" description="Helical" evidence="9">
    <location>
        <begin position="159"/>
        <end position="174"/>
    </location>
</feature>
<dbReference type="PANTHER" id="PTHR23028:SF53">
    <property type="entry name" value="ACYL_TRANSF_3 DOMAIN-CONTAINING PROTEIN"/>
    <property type="match status" value="1"/>
</dbReference>
<feature type="compositionally biased region" description="Low complexity" evidence="8">
    <location>
        <begin position="430"/>
        <end position="457"/>
    </location>
</feature>
<accession>A0ABP7AIK4</accession>
<dbReference type="Pfam" id="PF01757">
    <property type="entry name" value="Acyl_transf_3"/>
    <property type="match status" value="1"/>
</dbReference>
<keyword evidence="12" id="KW-1185">Reference proteome</keyword>
<feature type="transmembrane region" description="Helical" evidence="9">
    <location>
        <begin position="212"/>
        <end position="231"/>
    </location>
</feature>
<feature type="transmembrane region" description="Helical" evidence="9">
    <location>
        <begin position="267"/>
        <end position="289"/>
    </location>
</feature>
<evidence type="ECO:0000256" key="9">
    <source>
        <dbReference type="SAM" id="Phobius"/>
    </source>
</evidence>
<protein>
    <recommendedName>
        <fullName evidence="10">Acyltransferase 3 domain-containing protein</fullName>
    </recommendedName>
</protein>
<dbReference type="PANTHER" id="PTHR23028">
    <property type="entry name" value="ACETYLTRANSFERASE"/>
    <property type="match status" value="1"/>
</dbReference>
<feature type="transmembrane region" description="Helical" evidence="9">
    <location>
        <begin position="49"/>
        <end position="68"/>
    </location>
</feature>
<keyword evidence="5 9" id="KW-1133">Transmembrane helix</keyword>
<keyword evidence="7" id="KW-0012">Acyltransferase</keyword>
<keyword evidence="4 9" id="KW-0812">Transmembrane</keyword>
<keyword evidence="3" id="KW-0808">Transferase</keyword>
<dbReference type="InterPro" id="IPR050879">
    <property type="entry name" value="Acyltransferase_3"/>
</dbReference>
<evidence type="ECO:0000256" key="5">
    <source>
        <dbReference type="ARBA" id="ARBA00022989"/>
    </source>
</evidence>
<feature type="transmembrane region" description="Helical" evidence="9">
    <location>
        <begin position="89"/>
        <end position="108"/>
    </location>
</feature>
<keyword evidence="2" id="KW-1003">Cell membrane</keyword>
<evidence type="ECO:0000256" key="4">
    <source>
        <dbReference type="ARBA" id="ARBA00022692"/>
    </source>
</evidence>
<feature type="compositionally biased region" description="Polar residues" evidence="8">
    <location>
        <begin position="466"/>
        <end position="476"/>
    </location>
</feature>
<evidence type="ECO:0000259" key="10">
    <source>
        <dbReference type="Pfam" id="PF01757"/>
    </source>
</evidence>
<evidence type="ECO:0000256" key="6">
    <source>
        <dbReference type="ARBA" id="ARBA00023136"/>
    </source>
</evidence>
<dbReference type="Proteomes" id="UP001501697">
    <property type="component" value="Unassembled WGS sequence"/>
</dbReference>
<evidence type="ECO:0000313" key="11">
    <source>
        <dbReference type="EMBL" id="GAA3633131.1"/>
    </source>
</evidence>
<dbReference type="EMBL" id="BAAAYU010000005">
    <property type="protein sequence ID" value="GAA3633131.1"/>
    <property type="molecule type" value="Genomic_DNA"/>
</dbReference>
<proteinExistence type="predicted"/>
<feature type="transmembrane region" description="Helical" evidence="9">
    <location>
        <begin position="25"/>
        <end position="43"/>
    </location>
</feature>
<evidence type="ECO:0000256" key="8">
    <source>
        <dbReference type="SAM" id="MobiDB-lite"/>
    </source>
</evidence>
<dbReference type="InterPro" id="IPR036514">
    <property type="entry name" value="SGNH_hydro_sf"/>
</dbReference>
<feature type="domain" description="Acyltransferase 3" evidence="10">
    <location>
        <begin position="21"/>
        <end position="354"/>
    </location>
</feature>
<comment type="caution">
    <text evidence="11">The sequence shown here is derived from an EMBL/GenBank/DDBJ whole genome shotgun (WGS) entry which is preliminary data.</text>
</comment>
<dbReference type="Gene3D" id="3.40.50.1110">
    <property type="entry name" value="SGNH hydrolase"/>
    <property type="match status" value="1"/>
</dbReference>
<evidence type="ECO:0000256" key="2">
    <source>
        <dbReference type="ARBA" id="ARBA00022475"/>
    </source>
</evidence>
<organism evidence="11 12">
    <name type="scientific">Microbacterium awajiense</name>
    <dbReference type="NCBI Taxonomy" id="415214"/>
    <lineage>
        <taxon>Bacteria</taxon>
        <taxon>Bacillati</taxon>
        <taxon>Actinomycetota</taxon>
        <taxon>Actinomycetes</taxon>
        <taxon>Micrococcales</taxon>
        <taxon>Microbacteriaceae</taxon>
        <taxon>Microbacterium</taxon>
    </lineage>
</organism>
<keyword evidence="6 9" id="KW-0472">Membrane</keyword>
<dbReference type="InterPro" id="IPR002656">
    <property type="entry name" value="Acyl_transf_3_dom"/>
</dbReference>
<comment type="subcellular location">
    <subcellularLocation>
        <location evidence="1">Cell membrane</location>
        <topology evidence="1">Multi-pass membrane protein</topology>
    </subcellularLocation>
</comment>
<name>A0ABP7AIK4_9MICO</name>
<feature type="region of interest" description="Disordered" evidence="8">
    <location>
        <begin position="427"/>
        <end position="481"/>
    </location>
</feature>
<gene>
    <name evidence="11" type="ORF">GCM10022200_15220</name>
</gene>
<evidence type="ECO:0000256" key="1">
    <source>
        <dbReference type="ARBA" id="ARBA00004651"/>
    </source>
</evidence>
<evidence type="ECO:0000313" key="12">
    <source>
        <dbReference type="Proteomes" id="UP001501697"/>
    </source>
</evidence>
<sequence length="663" mass="69737">MMTATSLSAPTAPAARDARMPGLDGLRAVAVLVVIVYHVLPGVGLSGGFIGVDVFFVISGFLITTLLIREHDRTGRIGLVGFWRRRARRLLPALVLLITVCATAAWLIGGDVLVGIGRQVLGAATFSYNWVAIASGTSYFSATESELFRNLWSLAVEEQFYLLWPLLIPLLFLVPRAWARVVVAASAAAVSAGWMAVVAADGDPTRAYYGTGTHAFALLIGVALAFGARRVLEGGVLRGRRTVGILGWAAVVGILVIATIPPGDTVATFPGAMLAASLLTAVAILAGIWPESSFGRQLDRPLRWIGERSYGLYLWHWPLLVLLVAAFEGTTPESGVPVWTGVLVLALTTAAATVSYRYVETPIRRDGFRATARRLRDGLAGGSRTRVRTLGVAAATALLLGGTSAAIAHAPMRTDAETVVSAGERALQDAATSTATPAPSSSSSVTPSPAATATAAPGPAPGPVTNKTRPSPTPTTVAADGRSVSAVGDSVMLAAVPALLERLPGIRIDAAVSRSTWAGPRVLEAFRAEGDLRRFVVIALGTNGPVDRGSLERMAAIAGPTREVILVNAYAPRDWIAGVNADLVAFAREHDHVTVADWSGAIAARPELLAADRVHPGDEAARIFADTIAATVQQIDQRAATERYERELRVYEAIQAHPQPIGE</sequence>
<feature type="transmembrane region" description="Helical" evidence="9">
    <location>
        <begin position="339"/>
        <end position="359"/>
    </location>
</feature>
<dbReference type="SUPFAM" id="SSF52266">
    <property type="entry name" value="SGNH hydrolase"/>
    <property type="match status" value="1"/>
</dbReference>
<reference evidence="12" key="1">
    <citation type="journal article" date="2019" name="Int. J. Syst. Evol. Microbiol.">
        <title>The Global Catalogue of Microorganisms (GCM) 10K type strain sequencing project: providing services to taxonomists for standard genome sequencing and annotation.</title>
        <authorList>
            <consortium name="The Broad Institute Genomics Platform"/>
            <consortium name="The Broad Institute Genome Sequencing Center for Infectious Disease"/>
            <person name="Wu L."/>
            <person name="Ma J."/>
        </authorList>
    </citation>
    <scope>NUCLEOTIDE SEQUENCE [LARGE SCALE GENOMIC DNA]</scope>
    <source>
        <strain evidence="12">JCM 16544</strain>
    </source>
</reference>
<feature type="transmembrane region" description="Helical" evidence="9">
    <location>
        <begin position="310"/>
        <end position="327"/>
    </location>
</feature>